<proteinExistence type="predicted"/>
<keyword evidence="2" id="KW-1185">Reference proteome</keyword>
<dbReference type="Proteomes" id="UP001628156">
    <property type="component" value="Unassembled WGS sequence"/>
</dbReference>
<organism evidence="1 2">
    <name type="scientific">Entamoeba nuttalli</name>
    <dbReference type="NCBI Taxonomy" id="412467"/>
    <lineage>
        <taxon>Eukaryota</taxon>
        <taxon>Amoebozoa</taxon>
        <taxon>Evosea</taxon>
        <taxon>Archamoebae</taxon>
        <taxon>Mastigamoebida</taxon>
        <taxon>Entamoebidae</taxon>
        <taxon>Entamoeba</taxon>
    </lineage>
</organism>
<gene>
    <name evidence="1" type="ORF">ENUP19_0097G0001</name>
</gene>
<accession>A0ABQ0DH39</accession>
<dbReference type="EMBL" id="BAAFRS010000097">
    <property type="protein sequence ID" value="GAB1222162.1"/>
    <property type="molecule type" value="Genomic_DNA"/>
</dbReference>
<reference evidence="1 2" key="1">
    <citation type="journal article" date="2019" name="PLoS Negl. Trop. Dis.">
        <title>Whole genome sequencing of Entamoeba nuttalli reveals mammalian host-related molecular signatures and a novel octapeptide-repeat surface protein.</title>
        <authorList>
            <person name="Tanaka M."/>
            <person name="Makiuchi T."/>
            <person name="Komiyama T."/>
            <person name="Shiina T."/>
            <person name="Osaki K."/>
            <person name="Tachibana H."/>
        </authorList>
    </citation>
    <scope>NUCLEOTIDE SEQUENCE [LARGE SCALE GENOMIC DNA]</scope>
    <source>
        <strain evidence="1 2">P19-061405</strain>
    </source>
</reference>
<protein>
    <submittedName>
        <fullName evidence="1">Uncharacterized protein</fullName>
    </submittedName>
</protein>
<evidence type="ECO:0000313" key="2">
    <source>
        <dbReference type="Proteomes" id="UP001628156"/>
    </source>
</evidence>
<sequence>MTTLFDSSCFKPKIILTNRSVFTPVKKDLYCIIWDSTVSNSSDSDITKEVPRSSRDWSDLATLYIMLKYRKWQLKDRRTQPLKQFHIQCSNDLLNDLGIKKTSTQLRDKINNTRSSYHAISKQIKEGVFDPISTFLNKRVLKMMRFLYDTKSTVTVENIDAQINTIINQNSKTQGKPYQ</sequence>
<evidence type="ECO:0000313" key="1">
    <source>
        <dbReference type="EMBL" id="GAB1222162.1"/>
    </source>
</evidence>
<name>A0ABQ0DH39_9EUKA</name>
<comment type="caution">
    <text evidence="1">The sequence shown here is derived from an EMBL/GenBank/DDBJ whole genome shotgun (WGS) entry which is preliminary data.</text>
</comment>